<protein>
    <recommendedName>
        <fullName evidence="3">DUF3052 domain-containing protein</fullName>
    </recommendedName>
</protein>
<reference evidence="1 2" key="1">
    <citation type="submission" date="2019-06" db="EMBL/GenBank/DDBJ databases">
        <title>Aeromicrobium sp. nov., isolated from a maize field.</title>
        <authorList>
            <person name="Lin S.-Y."/>
            <person name="Tsai C.-F."/>
            <person name="Young C.-C."/>
        </authorList>
    </citation>
    <scope>NUCLEOTIDE SEQUENCE [LARGE SCALE GENOMIC DNA]</scope>
    <source>
        <strain evidence="1 2">CC-CFT486</strain>
    </source>
</reference>
<gene>
    <name evidence="1" type="ORF">FHP06_09010</name>
</gene>
<organism evidence="1 2">
    <name type="scientific">Aeromicrobium terrae</name>
    <dbReference type="NCBI Taxonomy" id="2498846"/>
    <lineage>
        <taxon>Bacteria</taxon>
        <taxon>Bacillati</taxon>
        <taxon>Actinomycetota</taxon>
        <taxon>Actinomycetes</taxon>
        <taxon>Propionibacteriales</taxon>
        <taxon>Nocardioidaceae</taxon>
        <taxon>Aeromicrobium</taxon>
    </lineage>
</organism>
<accession>A0A5C8NIE2</accession>
<proteinExistence type="predicted"/>
<sequence length="122" mass="13339">MTSNAEKLRLAADDVIWVVADSEEEMAILDPLPEGAEVIDEPADRMNAAVVLADSAEHLGDRLDEVLPVLGSTPVVWISYPTVGSVQISRDLLTQRVDDYGWGVGPEVQLDDTWAAVRLRQL</sequence>
<dbReference type="Proteomes" id="UP000321571">
    <property type="component" value="Unassembled WGS sequence"/>
</dbReference>
<evidence type="ECO:0000313" key="2">
    <source>
        <dbReference type="Proteomes" id="UP000321571"/>
    </source>
</evidence>
<dbReference type="AlphaFoldDB" id="A0A5C8NIE2"/>
<evidence type="ECO:0000313" key="1">
    <source>
        <dbReference type="EMBL" id="TXL61549.1"/>
    </source>
</evidence>
<dbReference type="RefSeq" id="WP_147685922.1">
    <property type="nucleotide sequence ID" value="NZ_VDUX01000003.1"/>
</dbReference>
<keyword evidence="2" id="KW-1185">Reference proteome</keyword>
<evidence type="ECO:0008006" key="3">
    <source>
        <dbReference type="Google" id="ProtNLM"/>
    </source>
</evidence>
<name>A0A5C8NIE2_9ACTN</name>
<comment type="caution">
    <text evidence="1">The sequence shown here is derived from an EMBL/GenBank/DDBJ whole genome shotgun (WGS) entry which is preliminary data.</text>
</comment>
<dbReference type="OrthoDB" id="3746743at2"/>
<dbReference type="EMBL" id="VDUX01000003">
    <property type="protein sequence ID" value="TXL61549.1"/>
    <property type="molecule type" value="Genomic_DNA"/>
</dbReference>